<name>A0A6G1D175_9ORYZ</name>
<dbReference type="OrthoDB" id="619154at2759"/>
<gene>
    <name evidence="2" type="ORF">E2562_012217</name>
</gene>
<evidence type="ECO:0000313" key="2">
    <source>
        <dbReference type="EMBL" id="KAF0906635.1"/>
    </source>
</evidence>
<dbReference type="SUPFAM" id="SSF52540">
    <property type="entry name" value="P-loop containing nucleoside triphosphate hydrolases"/>
    <property type="match status" value="1"/>
</dbReference>
<dbReference type="EMBL" id="SPHZ02000007">
    <property type="protein sequence ID" value="KAF0906635.1"/>
    <property type="molecule type" value="Genomic_DNA"/>
</dbReference>
<dbReference type="PANTHER" id="PTHR36766:SF30">
    <property type="entry name" value="TIR-NBS TYPE DISEASE RESISTANCE PROTEIN-RELATED"/>
    <property type="match status" value="1"/>
</dbReference>
<sequence length="186" mass="21419">MESYNDLARDWDALRLRSNDWTGERQHEASPLTPTNCLTKCRLRGRERDKRQVLKLLLTDESNCQGVNSAVPIVGPAGVAKTSLVQHIYNDKALRSKFYIKTWIWACQEFDVLKLTRKLAEEAMESPWGFIEMNQLHHIIANRLEGKQFLLVLDDVGRITQLPFCLAKVTDLLQYQTFTAQVKLNS</sequence>
<dbReference type="GO" id="GO:0043531">
    <property type="term" value="F:ADP binding"/>
    <property type="evidence" value="ECO:0007669"/>
    <property type="project" value="InterPro"/>
</dbReference>
<reference evidence="2 3" key="1">
    <citation type="submission" date="2019-11" db="EMBL/GenBank/DDBJ databases">
        <title>Whole genome sequence of Oryza granulata.</title>
        <authorList>
            <person name="Li W."/>
        </authorList>
    </citation>
    <scope>NUCLEOTIDE SEQUENCE [LARGE SCALE GENOMIC DNA]</scope>
    <source>
        <strain evidence="3">cv. Menghai</strain>
        <tissue evidence="2">Leaf</tissue>
    </source>
</reference>
<dbReference type="Gene3D" id="3.40.50.300">
    <property type="entry name" value="P-loop containing nucleotide triphosphate hydrolases"/>
    <property type="match status" value="1"/>
</dbReference>
<dbReference type="InterPro" id="IPR027417">
    <property type="entry name" value="P-loop_NTPase"/>
</dbReference>
<comment type="caution">
    <text evidence="2">The sequence shown here is derived from an EMBL/GenBank/DDBJ whole genome shotgun (WGS) entry which is preliminary data.</text>
</comment>
<proteinExistence type="predicted"/>
<organism evidence="2 3">
    <name type="scientific">Oryza meyeriana var. granulata</name>
    <dbReference type="NCBI Taxonomy" id="110450"/>
    <lineage>
        <taxon>Eukaryota</taxon>
        <taxon>Viridiplantae</taxon>
        <taxon>Streptophyta</taxon>
        <taxon>Embryophyta</taxon>
        <taxon>Tracheophyta</taxon>
        <taxon>Spermatophyta</taxon>
        <taxon>Magnoliopsida</taxon>
        <taxon>Liliopsida</taxon>
        <taxon>Poales</taxon>
        <taxon>Poaceae</taxon>
        <taxon>BOP clade</taxon>
        <taxon>Oryzoideae</taxon>
        <taxon>Oryzeae</taxon>
        <taxon>Oryzinae</taxon>
        <taxon>Oryza</taxon>
        <taxon>Oryza meyeriana</taxon>
    </lineage>
</organism>
<dbReference type="Pfam" id="PF00931">
    <property type="entry name" value="NB-ARC"/>
    <property type="match status" value="1"/>
</dbReference>
<dbReference type="AlphaFoldDB" id="A0A6G1D175"/>
<dbReference type="PRINTS" id="PR00364">
    <property type="entry name" value="DISEASERSIST"/>
</dbReference>
<accession>A0A6G1D175</accession>
<evidence type="ECO:0000259" key="1">
    <source>
        <dbReference type="Pfam" id="PF00931"/>
    </source>
</evidence>
<dbReference type="PANTHER" id="PTHR36766">
    <property type="entry name" value="PLANT BROAD-SPECTRUM MILDEW RESISTANCE PROTEIN RPW8"/>
    <property type="match status" value="1"/>
</dbReference>
<protein>
    <recommendedName>
        <fullName evidence="1">NB-ARC domain-containing protein</fullName>
    </recommendedName>
</protein>
<dbReference type="InterPro" id="IPR002182">
    <property type="entry name" value="NB-ARC"/>
</dbReference>
<feature type="domain" description="NB-ARC" evidence="1">
    <location>
        <begin position="47"/>
        <end position="157"/>
    </location>
</feature>
<evidence type="ECO:0000313" key="3">
    <source>
        <dbReference type="Proteomes" id="UP000479710"/>
    </source>
</evidence>
<keyword evidence="3" id="KW-1185">Reference proteome</keyword>
<dbReference type="Proteomes" id="UP000479710">
    <property type="component" value="Unassembled WGS sequence"/>
</dbReference>